<feature type="compositionally biased region" description="Basic and acidic residues" evidence="2">
    <location>
        <begin position="1"/>
        <end position="11"/>
    </location>
</feature>
<keyword evidence="3" id="KW-1133">Transmembrane helix</keyword>
<evidence type="ECO:0000313" key="4">
    <source>
        <dbReference type="EMBL" id="ABO96216.1"/>
    </source>
</evidence>
<keyword evidence="3" id="KW-0472">Membrane</keyword>
<feature type="region of interest" description="Disordered" evidence="2">
    <location>
        <begin position="1"/>
        <end position="37"/>
    </location>
</feature>
<feature type="compositionally biased region" description="Basic residues" evidence="2">
    <location>
        <begin position="95"/>
        <end position="104"/>
    </location>
</feature>
<name>A4RX29_OSTLU</name>
<keyword evidence="5" id="KW-1185">Reference proteome</keyword>
<dbReference type="RefSeq" id="XP_001417923.1">
    <property type="nucleotide sequence ID" value="XM_001417886.1"/>
</dbReference>
<dbReference type="EMBL" id="CP000585">
    <property type="protein sequence ID" value="ABO96216.1"/>
    <property type="molecule type" value="Genomic_DNA"/>
</dbReference>
<accession>A4RX29</accession>
<organism evidence="4 5">
    <name type="scientific">Ostreococcus lucimarinus (strain CCE9901)</name>
    <dbReference type="NCBI Taxonomy" id="436017"/>
    <lineage>
        <taxon>Eukaryota</taxon>
        <taxon>Viridiplantae</taxon>
        <taxon>Chlorophyta</taxon>
        <taxon>Mamiellophyceae</taxon>
        <taxon>Mamiellales</taxon>
        <taxon>Bathycoccaceae</taxon>
        <taxon>Ostreococcus</taxon>
    </lineage>
</organism>
<dbReference type="Gramene" id="ABO96216">
    <property type="protein sequence ID" value="ABO96216"/>
    <property type="gene ID" value="OSTLU_24507"/>
</dbReference>
<feature type="coiled-coil region" evidence="1">
    <location>
        <begin position="170"/>
        <end position="211"/>
    </location>
</feature>
<reference evidence="4 5" key="1">
    <citation type="journal article" date="2007" name="Proc. Natl. Acad. Sci. U.S.A.">
        <title>The tiny eukaryote Ostreococcus provides genomic insights into the paradox of plankton speciation.</title>
        <authorList>
            <person name="Palenik B."/>
            <person name="Grimwood J."/>
            <person name="Aerts A."/>
            <person name="Rouze P."/>
            <person name="Salamov A."/>
            <person name="Putnam N."/>
            <person name="Dupont C."/>
            <person name="Jorgensen R."/>
            <person name="Derelle E."/>
            <person name="Rombauts S."/>
            <person name="Zhou K."/>
            <person name="Otillar R."/>
            <person name="Merchant S.S."/>
            <person name="Podell S."/>
            <person name="Gaasterland T."/>
            <person name="Napoli C."/>
            <person name="Gendler K."/>
            <person name="Manuell A."/>
            <person name="Tai V."/>
            <person name="Vallon O."/>
            <person name="Piganeau G."/>
            <person name="Jancek S."/>
            <person name="Heijde M."/>
            <person name="Jabbari K."/>
            <person name="Bowler C."/>
            <person name="Lohr M."/>
            <person name="Robbens S."/>
            <person name="Werner G."/>
            <person name="Dubchak I."/>
            <person name="Pazour G.J."/>
            <person name="Ren Q."/>
            <person name="Paulsen I."/>
            <person name="Delwiche C."/>
            <person name="Schmutz J."/>
            <person name="Rokhsar D."/>
            <person name="Van de Peer Y."/>
            <person name="Moreau H."/>
            <person name="Grigoriev I.V."/>
        </authorList>
    </citation>
    <scope>NUCLEOTIDE SEQUENCE [LARGE SCALE GENOMIC DNA]</scope>
    <source>
        <strain evidence="4 5">CCE9901</strain>
    </source>
</reference>
<dbReference type="HOGENOM" id="CLU_544411_0_0_1"/>
<protein>
    <submittedName>
        <fullName evidence="4">Uncharacterized protein</fullName>
    </submittedName>
</protein>
<dbReference type="OMA" id="CADMATD"/>
<evidence type="ECO:0000256" key="2">
    <source>
        <dbReference type="SAM" id="MobiDB-lite"/>
    </source>
</evidence>
<feature type="region of interest" description="Disordered" evidence="2">
    <location>
        <begin position="86"/>
        <end position="120"/>
    </location>
</feature>
<gene>
    <name evidence="4" type="ORF">OSTLU_24507</name>
</gene>
<keyword evidence="1" id="KW-0175">Coiled coil</keyword>
<sequence>MDARDAPRRGDDEEVAMDEGKDARGKSAPTTSRTTTMARAIARRALRSGVRFDWARDPALFVAASVAAIFLVALVVAAVTTDVGAGDRGGSKSHIVGRHGRVSMRTKTPERSSATAPPRDATRRWAALGVPDQCLKNDFTPTAVIPGLELHELDGERAFYLTKEAKTTEKVRTASELEEEESVKEELKEAKTEMKEAEKTLESEIVTEEEELKIISGRDPLPNVIGRRKLLGDADDEGEDGAQDVEVEVPTSTLIHKDGKLVRRYRFQNPLMLSGMTKDMDWRKETTERQLIFHAANITGYDARCQFKTMQCADMATDLLARALKADAAAVVNPQASAETLKRLSTVLIKYSNDPRTKFNATDLPSLGGAPQGMGTCAWTTEAEYNPETGERYNGAVSRFATAIDAHDTAVYCNVLTERKYCKFTMIRDGPEDVITVELDEQAYESARKVGRIIHDSLSADLELGSNVVGWGYRGDPSPAFVALLMLLRSNRCARVDVYGQPGVPIDWYHNARGYAHMVAVPGTSKADSQLSRVLLQEKFFYRTLMHYGKMCFFK</sequence>
<feature type="transmembrane region" description="Helical" evidence="3">
    <location>
        <begin position="59"/>
        <end position="79"/>
    </location>
</feature>
<dbReference type="GeneID" id="5001684"/>
<keyword evidence="3" id="KW-0812">Transmembrane</keyword>
<evidence type="ECO:0000256" key="1">
    <source>
        <dbReference type="SAM" id="Coils"/>
    </source>
</evidence>
<evidence type="ECO:0000313" key="5">
    <source>
        <dbReference type="Proteomes" id="UP000001568"/>
    </source>
</evidence>
<dbReference type="Proteomes" id="UP000001568">
    <property type="component" value="Chromosome 5"/>
</dbReference>
<proteinExistence type="predicted"/>
<dbReference type="AlphaFoldDB" id="A4RX29"/>
<feature type="compositionally biased region" description="Low complexity" evidence="2">
    <location>
        <begin position="27"/>
        <end position="37"/>
    </location>
</feature>
<dbReference type="OrthoDB" id="10410024at2759"/>
<evidence type="ECO:0000256" key="3">
    <source>
        <dbReference type="SAM" id="Phobius"/>
    </source>
</evidence>
<dbReference type="KEGG" id="olu:OSTLU_24507"/>